<feature type="transmembrane region" description="Helical" evidence="1">
    <location>
        <begin position="90"/>
        <end position="109"/>
    </location>
</feature>
<dbReference type="RefSeq" id="WP_239265987.1">
    <property type="nucleotide sequence ID" value="NZ_JAKRCV010000068.1"/>
</dbReference>
<feature type="transmembrane region" description="Helical" evidence="1">
    <location>
        <begin position="121"/>
        <end position="142"/>
    </location>
</feature>
<organism evidence="2 3">
    <name type="scientific">Arsenicicoccus bolidensis</name>
    <dbReference type="NCBI Taxonomy" id="229480"/>
    <lineage>
        <taxon>Bacteria</taxon>
        <taxon>Bacillati</taxon>
        <taxon>Actinomycetota</taxon>
        <taxon>Actinomycetes</taxon>
        <taxon>Micrococcales</taxon>
        <taxon>Intrasporangiaceae</taxon>
        <taxon>Arsenicicoccus</taxon>
    </lineage>
</organism>
<comment type="caution">
    <text evidence="2">The sequence shown here is derived from an EMBL/GenBank/DDBJ whole genome shotgun (WGS) entry which is preliminary data.</text>
</comment>
<keyword evidence="1" id="KW-1133">Transmembrane helix</keyword>
<feature type="transmembrane region" description="Helical" evidence="1">
    <location>
        <begin position="52"/>
        <end position="70"/>
    </location>
</feature>
<keyword evidence="1" id="KW-0812">Transmembrane</keyword>
<evidence type="ECO:0000313" key="2">
    <source>
        <dbReference type="EMBL" id="MCG7323300.1"/>
    </source>
</evidence>
<gene>
    <name evidence="2" type="ORF">MHL29_15565</name>
</gene>
<feature type="transmembrane region" description="Helical" evidence="1">
    <location>
        <begin position="154"/>
        <end position="172"/>
    </location>
</feature>
<evidence type="ECO:0000256" key="1">
    <source>
        <dbReference type="SAM" id="Phobius"/>
    </source>
</evidence>
<evidence type="ECO:0000313" key="3">
    <source>
        <dbReference type="Proteomes" id="UP001521931"/>
    </source>
</evidence>
<dbReference type="EMBL" id="JAKRCV010000068">
    <property type="protein sequence ID" value="MCG7323300.1"/>
    <property type="molecule type" value="Genomic_DNA"/>
</dbReference>
<keyword evidence="1" id="KW-0472">Membrane</keyword>
<accession>A0ABS9Q7R2</accession>
<protein>
    <submittedName>
        <fullName evidence="2">Uncharacterized protein</fullName>
    </submittedName>
</protein>
<sequence length="186" mass="19524">MSRTRRAISLACAASFGVAGVILLVDSHPSAYLAMAVGFLLLGLSRGRWWTAIVGLVPALGCLFVWDLAVQYPSSTVYNLNDGLGAIADLVWPLMGFAWVTALMAPDFAQDTATPTEHVMSAVALSALLIGPWHLASFNVSIDETGGPFGPAQYVVAGTLLAAAAAITVRDFPARRNSQRAHPAAT</sequence>
<name>A0ABS9Q7R2_9MICO</name>
<reference evidence="2 3" key="1">
    <citation type="submission" date="2022-02" db="EMBL/GenBank/DDBJ databases">
        <title>Uncovering new skin microbiome diversity through culturing and metagenomics.</title>
        <authorList>
            <person name="Conlan S."/>
            <person name="Deming C."/>
            <person name="Nisc Comparative Sequencing Program N."/>
            <person name="Segre J.A."/>
        </authorList>
    </citation>
    <scope>NUCLEOTIDE SEQUENCE [LARGE SCALE GENOMIC DNA]</scope>
    <source>
        <strain evidence="2 3">ACRQZ</strain>
    </source>
</reference>
<dbReference type="Proteomes" id="UP001521931">
    <property type="component" value="Unassembled WGS sequence"/>
</dbReference>
<proteinExistence type="predicted"/>
<keyword evidence="3" id="KW-1185">Reference proteome</keyword>